<dbReference type="Pfam" id="PF08337">
    <property type="entry name" value="Plexin_cytopl"/>
    <property type="match status" value="1"/>
</dbReference>
<dbReference type="Ensembl" id="ENSSSCT00050001694.1">
    <property type="protein sequence ID" value="ENSSSCP00050000488.1"/>
    <property type="gene ID" value="ENSSSCG00050001324.1"/>
</dbReference>
<accession>A0A8D1JKM8</accession>
<dbReference type="Ensembl" id="ENSSSCT00025041864.1">
    <property type="protein sequence ID" value="ENSSSCP00025017817.1"/>
    <property type="gene ID" value="ENSSSCG00025030054.1"/>
</dbReference>
<dbReference type="Ensembl" id="ENSSSCT00045008840.1">
    <property type="protein sequence ID" value="ENSSSCP00045006003.1"/>
    <property type="gene ID" value="ENSSSCG00045005297.1"/>
</dbReference>
<gene>
    <name evidence="2" type="primary">PLXND1</name>
</gene>
<dbReference type="Proteomes" id="UP000694571">
    <property type="component" value="Unplaced"/>
</dbReference>
<evidence type="ECO:0000313" key="3">
    <source>
        <dbReference type="Proteomes" id="UP000694571"/>
    </source>
</evidence>
<dbReference type="PANTHER" id="PTHR22625">
    <property type="entry name" value="PLEXIN"/>
    <property type="match status" value="1"/>
</dbReference>
<protein>
    <submittedName>
        <fullName evidence="2">Plexin D1</fullName>
    </submittedName>
</protein>
<dbReference type="Proteomes" id="UP000694728">
    <property type="component" value="Unplaced"/>
</dbReference>
<dbReference type="InterPro" id="IPR013548">
    <property type="entry name" value="Plexin_cytoplasmic_RasGAP_dom"/>
</dbReference>
<dbReference type="InterPro" id="IPR031148">
    <property type="entry name" value="Plexin"/>
</dbReference>
<dbReference type="PANTHER" id="PTHR22625:SF7">
    <property type="entry name" value="PLEXIN-D1"/>
    <property type="match status" value="1"/>
</dbReference>
<dbReference type="AlphaFoldDB" id="A0A8D1JKM8"/>
<dbReference type="Gene3D" id="1.10.506.10">
    <property type="entry name" value="GTPase Activation - p120gap, domain 1"/>
    <property type="match status" value="1"/>
</dbReference>
<feature type="domain" description="Plexin cytoplasmic RasGAP" evidence="1">
    <location>
        <begin position="1"/>
        <end position="44"/>
    </location>
</feature>
<dbReference type="GO" id="GO:0017154">
    <property type="term" value="F:semaphorin receptor activity"/>
    <property type="evidence" value="ECO:0007669"/>
    <property type="project" value="InterPro"/>
</dbReference>
<dbReference type="Proteomes" id="UP000694723">
    <property type="component" value="Unplaced"/>
</dbReference>
<sequence>MTPLSEQEMNAHLAEESRKYQNEFNTNVAMAEIYKYAKRYRTQLFYMLKKLTMRQL</sequence>
<reference evidence="2" key="1">
    <citation type="submission" date="2025-05" db="UniProtKB">
        <authorList>
            <consortium name="Ensembl"/>
        </authorList>
    </citation>
    <scope>IDENTIFICATION</scope>
</reference>
<proteinExistence type="predicted"/>
<dbReference type="Proteomes" id="UP000694727">
    <property type="component" value="Unplaced"/>
</dbReference>
<dbReference type="InterPro" id="IPR008936">
    <property type="entry name" value="Rho_GTPase_activation_prot"/>
</dbReference>
<evidence type="ECO:0000259" key="1">
    <source>
        <dbReference type="Pfam" id="PF08337"/>
    </source>
</evidence>
<evidence type="ECO:0000313" key="2">
    <source>
        <dbReference type="Ensembl" id="ENSSSCP00050000488.1"/>
    </source>
</evidence>
<name>A0A8D1JKM8_PIG</name>
<organism evidence="2 3">
    <name type="scientific">Sus scrofa</name>
    <name type="common">Pig</name>
    <dbReference type="NCBI Taxonomy" id="9823"/>
    <lineage>
        <taxon>Eukaryota</taxon>
        <taxon>Metazoa</taxon>
        <taxon>Chordata</taxon>
        <taxon>Craniata</taxon>
        <taxon>Vertebrata</taxon>
        <taxon>Euteleostomi</taxon>
        <taxon>Mammalia</taxon>
        <taxon>Eutheria</taxon>
        <taxon>Laurasiatheria</taxon>
        <taxon>Artiodactyla</taxon>
        <taxon>Suina</taxon>
        <taxon>Suidae</taxon>
        <taxon>Sus</taxon>
    </lineage>
</organism>
<dbReference type="Ensembl" id="ENSSSCT00060020782.1">
    <property type="protein sequence ID" value="ENSSSCP00060008533.1"/>
    <property type="gene ID" value="ENSSSCG00060015573.1"/>
</dbReference>